<keyword evidence="1" id="KW-0812">Transmembrane</keyword>
<organism evidence="2 3">
    <name type="scientific">Acidaminococcus intestini</name>
    <dbReference type="NCBI Taxonomy" id="187327"/>
    <lineage>
        <taxon>Bacteria</taxon>
        <taxon>Bacillati</taxon>
        <taxon>Bacillota</taxon>
        <taxon>Negativicutes</taxon>
        <taxon>Acidaminococcales</taxon>
        <taxon>Acidaminococcaceae</taxon>
        <taxon>Acidaminococcus</taxon>
    </lineage>
</organism>
<dbReference type="AlphaFoldDB" id="A0A943EI52"/>
<reference evidence="2" key="1">
    <citation type="submission" date="2021-02" db="EMBL/GenBank/DDBJ databases">
        <title>Infant gut strain persistence is associated with maternal origin, phylogeny, and functional potential including surface adhesion and iron acquisition.</title>
        <authorList>
            <person name="Lou Y.C."/>
        </authorList>
    </citation>
    <scope>NUCLEOTIDE SEQUENCE</scope>
    <source>
        <strain evidence="2">L3_106_000M1_dasL3_106_000M1_concoct_15</strain>
    </source>
</reference>
<dbReference type="Proteomes" id="UP000754226">
    <property type="component" value="Unassembled WGS sequence"/>
</dbReference>
<evidence type="ECO:0000256" key="1">
    <source>
        <dbReference type="SAM" id="Phobius"/>
    </source>
</evidence>
<keyword evidence="1" id="KW-0472">Membrane</keyword>
<evidence type="ECO:0000313" key="2">
    <source>
        <dbReference type="EMBL" id="MBS5520273.1"/>
    </source>
</evidence>
<protein>
    <submittedName>
        <fullName evidence="2">Uncharacterized protein</fullName>
    </submittedName>
</protein>
<accession>A0A943EI52</accession>
<gene>
    <name evidence="2" type="ORF">KHX13_08130</name>
</gene>
<comment type="caution">
    <text evidence="2">The sequence shown here is derived from an EMBL/GenBank/DDBJ whole genome shotgun (WGS) entry which is preliminary data.</text>
</comment>
<name>A0A943EI52_9FIRM</name>
<feature type="transmembrane region" description="Helical" evidence="1">
    <location>
        <begin position="16"/>
        <end position="35"/>
    </location>
</feature>
<dbReference type="EMBL" id="JAGZCZ010000010">
    <property type="protein sequence ID" value="MBS5520273.1"/>
    <property type="molecule type" value="Genomic_DNA"/>
</dbReference>
<evidence type="ECO:0000313" key="3">
    <source>
        <dbReference type="Proteomes" id="UP000754226"/>
    </source>
</evidence>
<proteinExistence type="predicted"/>
<sequence>MKDDASWHGFFFPKSISLQGFIFALQAILFTVHLIKKEGGRYLLAEWDQEKWGHPS</sequence>
<keyword evidence="1" id="KW-1133">Transmembrane helix</keyword>